<dbReference type="PANTHER" id="PTHR47842">
    <property type="entry name" value="EXPRESSED PROTEIN"/>
    <property type="match status" value="1"/>
</dbReference>
<dbReference type="AlphaFoldDB" id="A0A9W8AF62"/>
<dbReference type="OrthoDB" id="442243at2759"/>
<dbReference type="SUPFAM" id="SSF53474">
    <property type="entry name" value="alpha/beta-Hydrolases"/>
    <property type="match status" value="1"/>
</dbReference>
<proteinExistence type="inferred from homology"/>
<evidence type="ECO:0000259" key="3">
    <source>
        <dbReference type="Pfam" id="PF05057"/>
    </source>
</evidence>
<sequence>MALHLHRQKRLLLVFIHGFRGDDFTFQDFPERLRTVLTNSLRDCDVEAVTFPRYETRGDLKSATDRFCNWLINTLDESRRADPLTGEILVLLVGHSMGGLLAADAILQLEGQSAPNTPQGDLKASSESSPRASPTTATANAPQGSSLAAVQPSPLRAHQAVMLGLLAFDSPFYGINSSLWTDAAIERASAVSDQVSTYLPAITAGTAAVSSFFGSKAASGSAPAAAVTTRSATTIANAASASSKWGIGKWGAVAAGALVASAAAAAATYSQRTRIQDGIGYITGHLEFVSDLVRHEQLARRVQRLVALPRVFFHCYYNELEKSAIPARTFIALPPPTTRSHFEAVPAEAPDEIEAHIAMFKPSANSHYYTLGDMAIHRIIDMLKAYGQDPLSPKPVD</sequence>
<comment type="caution">
    <text evidence="4">The sequence shown here is derived from an EMBL/GenBank/DDBJ whole genome shotgun (WGS) entry which is preliminary data.</text>
</comment>
<comment type="similarity">
    <text evidence="1">Belongs to the putative lipase ROG1 family.</text>
</comment>
<name>A0A9W8AF62_9FUNG</name>
<dbReference type="Pfam" id="PF05057">
    <property type="entry name" value="DUF676"/>
    <property type="match status" value="1"/>
</dbReference>
<evidence type="ECO:0000313" key="5">
    <source>
        <dbReference type="Proteomes" id="UP001150569"/>
    </source>
</evidence>
<feature type="domain" description="DUF676" evidence="3">
    <location>
        <begin position="8"/>
        <end position="113"/>
    </location>
</feature>
<keyword evidence="5" id="KW-1185">Reference proteome</keyword>
<dbReference type="Proteomes" id="UP001150569">
    <property type="component" value="Unassembled WGS sequence"/>
</dbReference>
<dbReference type="Gene3D" id="3.40.50.1820">
    <property type="entry name" value="alpha/beta hydrolase"/>
    <property type="match status" value="1"/>
</dbReference>
<evidence type="ECO:0000256" key="1">
    <source>
        <dbReference type="ARBA" id="ARBA00007920"/>
    </source>
</evidence>
<gene>
    <name evidence="4" type="ORF">IWQ60_001144</name>
</gene>
<dbReference type="InterPro" id="IPR007751">
    <property type="entry name" value="DUF676_lipase-like"/>
</dbReference>
<reference evidence="4" key="1">
    <citation type="submission" date="2022-07" db="EMBL/GenBank/DDBJ databases">
        <title>Phylogenomic reconstructions and comparative analyses of Kickxellomycotina fungi.</title>
        <authorList>
            <person name="Reynolds N.K."/>
            <person name="Stajich J.E."/>
            <person name="Barry K."/>
            <person name="Grigoriev I.V."/>
            <person name="Crous P."/>
            <person name="Smith M.E."/>
        </authorList>
    </citation>
    <scope>NUCLEOTIDE SEQUENCE</scope>
    <source>
        <strain evidence="4">RSA 861</strain>
    </source>
</reference>
<evidence type="ECO:0000256" key="2">
    <source>
        <dbReference type="SAM" id="MobiDB-lite"/>
    </source>
</evidence>
<dbReference type="EMBL" id="JANBPT010000034">
    <property type="protein sequence ID" value="KAJ1929463.1"/>
    <property type="molecule type" value="Genomic_DNA"/>
</dbReference>
<dbReference type="InterPro" id="IPR029058">
    <property type="entry name" value="AB_hydrolase_fold"/>
</dbReference>
<feature type="region of interest" description="Disordered" evidence="2">
    <location>
        <begin position="112"/>
        <end position="147"/>
    </location>
</feature>
<protein>
    <recommendedName>
        <fullName evidence="3">DUF676 domain-containing protein</fullName>
    </recommendedName>
</protein>
<evidence type="ECO:0000313" key="4">
    <source>
        <dbReference type="EMBL" id="KAJ1929463.1"/>
    </source>
</evidence>
<organism evidence="4 5">
    <name type="scientific">Tieghemiomyces parasiticus</name>
    <dbReference type="NCBI Taxonomy" id="78921"/>
    <lineage>
        <taxon>Eukaryota</taxon>
        <taxon>Fungi</taxon>
        <taxon>Fungi incertae sedis</taxon>
        <taxon>Zoopagomycota</taxon>
        <taxon>Kickxellomycotina</taxon>
        <taxon>Dimargaritomycetes</taxon>
        <taxon>Dimargaritales</taxon>
        <taxon>Dimargaritaceae</taxon>
        <taxon>Tieghemiomyces</taxon>
    </lineage>
</organism>
<accession>A0A9W8AF62</accession>
<dbReference type="PANTHER" id="PTHR47842:SF1">
    <property type="entry name" value="DUF676 DOMAIN-CONTAINING PROTEIN"/>
    <property type="match status" value="1"/>
</dbReference>